<feature type="region of interest" description="Disordered" evidence="3">
    <location>
        <begin position="217"/>
        <end position="254"/>
    </location>
</feature>
<accession>A0A2T2NCR4</accession>
<evidence type="ECO:0000313" key="7">
    <source>
        <dbReference type="Proteomes" id="UP000240883"/>
    </source>
</evidence>
<dbReference type="OrthoDB" id="422574at2759"/>
<evidence type="ECO:0000256" key="1">
    <source>
        <dbReference type="ARBA" id="ARBA00007409"/>
    </source>
</evidence>
<dbReference type="Proteomes" id="UP000240883">
    <property type="component" value="Unassembled WGS sequence"/>
</dbReference>
<evidence type="ECO:0000259" key="4">
    <source>
        <dbReference type="PROSITE" id="PS50404"/>
    </source>
</evidence>
<dbReference type="SUPFAM" id="SSF47616">
    <property type="entry name" value="GST C-terminal domain-like"/>
    <property type="match status" value="1"/>
</dbReference>
<dbReference type="SFLD" id="SFLDG01151">
    <property type="entry name" value="Main.2:_Nu-like"/>
    <property type="match status" value="1"/>
</dbReference>
<dbReference type="InterPro" id="IPR040079">
    <property type="entry name" value="Glutathione_S-Trfase"/>
</dbReference>
<dbReference type="InterPro" id="IPR004045">
    <property type="entry name" value="Glutathione_S-Trfase_N"/>
</dbReference>
<dbReference type="GO" id="GO:0016740">
    <property type="term" value="F:transferase activity"/>
    <property type="evidence" value="ECO:0007669"/>
    <property type="project" value="UniProtKB-KW"/>
</dbReference>
<dbReference type="SFLD" id="SFLDG00358">
    <property type="entry name" value="Main_(cytGST)"/>
    <property type="match status" value="1"/>
</dbReference>
<dbReference type="PROSITE" id="PS50405">
    <property type="entry name" value="GST_CTER"/>
    <property type="match status" value="1"/>
</dbReference>
<reference evidence="6 7" key="1">
    <citation type="journal article" date="2018" name="Front. Microbiol.">
        <title>Genome-Wide Analysis of Corynespora cassiicola Leaf Fall Disease Putative Effectors.</title>
        <authorList>
            <person name="Lopez D."/>
            <person name="Ribeiro S."/>
            <person name="Label P."/>
            <person name="Fumanal B."/>
            <person name="Venisse J.S."/>
            <person name="Kohler A."/>
            <person name="de Oliveira R.R."/>
            <person name="Labutti K."/>
            <person name="Lipzen A."/>
            <person name="Lail K."/>
            <person name="Bauer D."/>
            <person name="Ohm R.A."/>
            <person name="Barry K.W."/>
            <person name="Spatafora J."/>
            <person name="Grigoriev I.V."/>
            <person name="Martin F.M."/>
            <person name="Pujade-Renaud V."/>
        </authorList>
    </citation>
    <scope>NUCLEOTIDE SEQUENCE [LARGE SCALE GENOMIC DNA]</scope>
    <source>
        <strain evidence="6 7">Philippines</strain>
    </source>
</reference>
<dbReference type="PROSITE" id="PS50404">
    <property type="entry name" value="GST_NTER"/>
    <property type="match status" value="1"/>
</dbReference>
<keyword evidence="6" id="KW-0808">Transferase</keyword>
<sequence>MNRSLKRAAATPNGQKISIFLEELGIPYTVTPVDLAASEQKKPQFMLINPNGRIPAIVDHSRNDFFVFESGAILLYLAEHYDKDHRFSFEDADERSEMLQWLFLQNASMGPMQAQANHFVRYAYEQIPYGMERYQNETKRLYRVLESRLGDDGGREYLAGKNGGQYSIADITTFAWVRWAPWAGLELEGRFPQLNRWMRKIEARGAVQRGLLVPGGDDQIAKMRQDPNVEDPLGEWSRRASKASARPYVRMHAS</sequence>
<evidence type="ECO:0000259" key="5">
    <source>
        <dbReference type="PROSITE" id="PS50405"/>
    </source>
</evidence>
<dbReference type="Gene3D" id="3.40.30.10">
    <property type="entry name" value="Glutaredoxin"/>
    <property type="match status" value="1"/>
</dbReference>
<dbReference type="InterPro" id="IPR004046">
    <property type="entry name" value="GST_C"/>
</dbReference>
<dbReference type="Pfam" id="PF02798">
    <property type="entry name" value="GST_N"/>
    <property type="match status" value="1"/>
</dbReference>
<dbReference type="InterPro" id="IPR010987">
    <property type="entry name" value="Glutathione-S-Trfase_C-like"/>
</dbReference>
<proteinExistence type="inferred from homology"/>
<dbReference type="InterPro" id="IPR036249">
    <property type="entry name" value="Thioredoxin-like_sf"/>
</dbReference>
<keyword evidence="7" id="KW-1185">Reference proteome</keyword>
<comment type="similarity">
    <text evidence="1 2">Belongs to the GST superfamily.</text>
</comment>
<dbReference type="AlphaFoldDB" id="A0A2T2NCR4"/>
<dbReference type="PANTHER" id="PTHR44051:SF8">
    <property type="entry name" value="GLUTATHIONE S-TRANSFERASE GSTA"/>
    <property type="match status" value="1"/>
</dbReference>
<gene>
    <name evidence="6" type="ORF">BS50DRAFT_602933</name>
</gene>
<dbReference type="SUPFAM" id="SSF52833">
    <property type="entry name" value="Thioredoxin-like"/>
    <property type="match status" value="1"/>
</dbReference>
<dbReference type="InterPro" id="IPR036282">
    <property type="entry name" value="Glutathione-S-Trfase_C_sf"/>
</dbReference>
<dbReference type="PANTHER" id="PTHR44051">
    <property type="entry name" value="GLUTATHIONE S-TRANSFERASE-RELATED"/>
    <property type="match status" value="1"/>
</dbReference>
<dbReference type="STRING" id="1448308.A0A2T2NCR4"/>
<dbReference type="SFLD" id="SFLDS00019">
    <property type="entry name" value="Glutathione_Transferase_(cytos"/>
    <property type="match status" value="1"/>
</dbReference>
<dbReference type="CDD" id="cd03048">
    <property type="entry name" value="GST_N_Ure2p_like"/>
    <property type="match status" value="1"/>
</dbReference>
<dbReference type="Gene3D" id="1.20.1050.10">
    <property type="match status" value="1"/>
</dbReference>
<dbReference type="Pfam" id="PF00043">
    <property type="entry name" value="GST_C"/>
    <property type="match status" value="1"/>
</dbReference>
<dbReference type="EMBL" id="KZ678140">
    <property type="protein sequence ID" value="PSN63235.1"/>
    <property type="molecule type" value="Genomic_DNA"/>
</dbReference>
<organism evidence="6 7">
    <name type="scientific">Corynespora cassiicola Philippines</name>
    <dbReference type="NCBI Taxonomy" id="1448308"/>
    <lineage>
        <taxon>Eukaryota</taxon>
        <taxon>Fungi</taxon>
        <taxon>Dikarya</taxon>
        <taxon>Ascomycota</taxon>
        <taxon>Pezizomycotina</taxon>
        <taxon>Dothideomycetes</taxon>
        <taxon>Pleosporomycetidae</taxon>
        <taxon>Pleosporales</taxon>
        <taxon>Corynesporascaceae</taxon>
        <taxon>Corynespora</taxon>
    </lineage>
</organism>
<protein>
    <submittedName>
        <fullName evidence="6">Glutathione S-transferase</fullName>
    </submittedName>
</protein>
<evidence type="ECO:0000256" key="3">
    <source>
        <dbReference type="SAM" id="MobiDB-lite"/>
    </source>
</evidence>
<evidence type="ECO:0000313" key="6">
    <source>
        <dbReference type="EMBL" id="PSN63235.1"/>
    </source>
</evidence>
<feature type="domain" description="GST C-terminal" evidence="5">
    <location>
        <begin position="91"/>
        <end position="229"/>
    </location>
</feature>
<evidence type="ECO:0000256" key="2">
    <source>
        <dbReference type="RuleBase" id="RU003494"/>
    </source>
</evidence>
<name>A0A2T2NCR4_CORCC</name>
<feature type="domain" description="GST N-terminal" evidence="4">
    <location>
        <begin position="1"/>
        <end position="85"/>
    </location>
</feature>